<keyword evidence="2" id="KW-1185">Reference proteome</keyword>
<dbReference type="OrthoDB" id="8210367at2"/>
<sequence>MLRHLPDWVFYLLALAALVIGVFSLSPDQDAPPATPDSVEREGATLPPPSAFDEAVLVRVEAPRDGIGTAFSINTDGYWLTARHVVDGCDDVWLLVAPNRYLPVRDFSVSDTNDLALLYAPPSLAPVALDISNDLRVGSYGYHVGYPQGRPGEAASRLISRSRLITRGRRSGEESVLAWAETGRTSDLEGTLGGLSGGPVYDAEGKVRGVIIAESPRRGRLYSASPETIRTFLAEQDVIPLGERPTPFEPGTYGGAADRVRQSLQVVKVACKVGEPEADS</sequence>
<proteinExistence type="predicted"/>
<comment type="caution">
    <text evidence="1">The sequence shown here is derived from an EMBL/GenBank/DDBJ whole genome shotgun (WGS) entry which is preliminary data.</text>
</comment>
<accession>A0A399QZE8</accession>
<evidence type="ECO:0000313" key="1">
    <source>
        <dbReference type="EMBL" id="RIJ24248.1"/>
    </source>
</evidence>
<evidence type="ECO:0000313" key="2">
    <source>
        <dbReference type="Proteomes" id="UP000265431"/>
    </source>
</evidence>
<protein>
    <submittedName>
        <fullName evidence="1">Serine protease</fullName>
    </submittedName>
</protein>
<dbReference type="SUPFAM" id="SSF50494">
    <property type="entry name" value="Trypsin-like serine proteases"/>
    <property type="match status" value="1"/>
</dbReference>
<dbReference type="Proteomes" id="UP000265431">
    <property type="component" value="Unassembled WGS sequence"/>
</dbReference>
<reference evidence="1 2" key="1">
    <citation type="submission" date="2018-08" db="EMBL/GenBank/DDBJ databases">
        <title>Henriciella mobilis sp. nov., isolated from seawater.</title>
        <authorList>
            <person name="Cheng H."/>
            <person name="Wu Y.-H."/>
            <person name="Xu X.-W."/>
            <person name="Guo L.-L."/>
        </authorList>
    </citation>
    <scope>NUCLEOTIDE SEQUENCE [LARGE SCALE GENOMIC DNA]</scope>
    <source>
        <strain evidence="1 2">CCUG66934</strain>
    </source>
</reference>
<dbReference type="AlphaFoldDB" id="A0A399QZE8"/>
<dbReference type="GO" id="GO:0006508">
    <property type="term" value="P:proteolysis"/>
    <property type="evidence" value="ECO:0007669"/>
    <property type="project" value="UniProtKB-KW"/>
</dbReference>
<name>A0A399QZE8_9PROT</name>
<organism evidence="1 2">
    <name type="scientific">Henriciella barbarensis</name>
    <dbReference type="NCBI Taxonomy" id="86342"/>
    <lineage>
        <taxon>Bacteria</taxon>
        <taxon>Pseudomonadati</taxon>
        <taxon>Pseudomonadota</taxon>
        <taxon>Alphaproteobacteria</taxon>
        <taxon>Hyphomonadales</taxon>
        <taxon>Hyphomonadaceae</taxon>
        <taxon>Henriciella</taxon>
    </lineage>
</organism>
<dbReference type="Gene3D" id="2.40.10.120">
    <property type="match status" value="1"/>
</dbReference>
<dbReference type="GO" id="GO:0008233">
    <property type="term" value="F:peptidase activity"/>
    <property type="evidence" value="ECO:0007669"/>
    <property type="project" value="UniProtKB-KW"/>
</dbReference>
<keyword evidence="1" id="KW-0645">Protease</keyword>
<dbReference type="InterPro" id="IPR009003">
    <property type="entry name" value="Peptidase_S1_PA"/>
</dbReference>
<gene>
    <name evidence="1" type="ORF">D1224_08400</name>
</gene>
<dbReference type="EMBL" id="QWGB01000005">
    <property type="protein sequence ID" value="RIJ24248.1"/>
    <property type="molecule type" value="Genomic_DNA"/>
</dbReference>
<dbReference type="Pfam" id="PF13365">
    <property type="entry name" value="Trypsin_2"/>
    <property type="match status" value="1"/>
</dbReference>
<keyword evidence="1" id="KW-0378">Hydrolase</keyword>